<keyword evidence="6" id="KW-0482">Metalloprotease</keyword>
<dbReference type="CDD" id="cd08071">
    <property type="entry name" value="MPN_DUF2466"/>
    <property type="match status" value="1"/>
</dbReference>
<protein>
    <submittedName>
        <fullName evidence="9">DNA replication and repair protein RadC</fullName>
    </submittedName>
</protein>
<keyword evidence="3" id="KW-0479">Metal-binding</keyword>
<name>A0A1M6FS76_9FIRM</name>
<dbReference type="InterPro" id="IPR010994">
    <property type="entry name" value="RuvA_2-like"/>
</dbReference>
<accession>A0A1M6FS76</accession>
<keyword evidence="10" id="KW-1185">Reference proteome</keyword>
<keyword evidence="4" id="KW-0378">Hydrolase</keyword>
<dbReference type="GO" id="GO:0046872">
    <property type="term" value="F:metal ion binding"/>
    <property type="evidence" value="ECO:0007669"/>
    <property type="project" value="UniProtKB-KW"/>
</dbReference>
<dbReference type="STRING" id="1122184.SAMN02745176_02067"/>
<dbReference type="InterPro" id="IPR001405">
    <property type="entry name" value="UPF0758"/>
</dbReference>
<dbReference type="GO" id="GO:0008237">
    <property type="term" value="F:metallopeptidase activity"/>
    <property type="evidence" value="ECO:0007669"/>
    <property type="project" value="UniProtKB-KW"/>
</dbReference>
<feature type="domain" description="MPN" evidence="8">
    <location>
        <begin position="125"/>
        <end position="247"/>
    </location>
</feature>
<dbReference type="PANTHER" id="PTHR30471:SF3">
    <property type="entry name" value="UPF0758 PROTEIN YEES-RELATED"/>
    <property type="match status" value="1"/>
</dbReference>
<dbReference type="Pfam" id="PF20582">
    <property type="entry name" value="UPF0758_N"/>
    <property type="match status" value="1"/>
</dbReference>
<dbReference type="PANTHER" id="PTHR30471">
    <property type="entry name" value="DNA REPAIR PROTEIN RADC"/>
    <property type="match status" value="1"/>
</dbReference>
<evidence type="ECO:0000256" key="6">
    <source>
        <dbReference type="ARBA" id="ARBA00023049"/>
    </source>
</evidence>
<sequence length="247" mass="27435">MNRLIKLHAQRGVDLVIDYVNNNVTISKLPESERPREKMFKKGPKSLSNAELLAIILRTGIKNQSALSLAYRILSQYNGLKFLANTTVEELSQIDGIGLAKATQLMAAAELGRRISQYGAENDTYIRCPKDAADILMEEMRYLNKEHMKVILLNIKCKVISIEEISIGSLTASLAHPREIFIPAVKKSSAAIILAHNHPSGDPQPSKDDVDLTKRICEAGKILGIELYDHIIIGNGVYVSLKEKNLF</sequence>
<dbReference type="InterPro" id="IPR037518">
    <property type="entry name" value="MPN"/>
</dbReference>
<evidence type="ECO:0000313" key="10">
    <source>
        <dbReference type="Proteomes" id="UP000184442"/>
    </source>
</evidence>
<dbReference type="InterPro" id="IPR046778">
    <property type="entry name" value="UPF0758_N"/>
</dbReference>
<dbReference type="NCBIfam" id="TIGR00608">
    <property type="entry name" value="radc"/>
    <property type="match status" value="1"/>
</dbReference>
<dbReference type="InterPro" id="IPR020891">
    <property type="entry name" value="UPF0758_CS"/>
</dbReference>
<dbReference type="Proteomes" id="UP000184442">
    <property type="component" value="Unassembled WGS sequence"/>
</dbReference>
<gene>
    <name evidence="9" type="ORF">SAMN02745176_02067</name>
</gene>
<evidence type="ECO:0000259" key="8">
    <source>
        <dbReference type="PROSITE" id="PS50249"/>
    </source>
</evidence>
<proteinExistence type="inferred from homology"/>
<comment type="similarity">
    <text evidence="1 7">Belongs to the UPF0758 family.</text>
</comment>
<keyword evidence="5" id="KW-0862">Zinc</keyword>
<dbReference type="Gene3D" id="1.10.150.20">
    <property type="entry name" value="5' to 3' exonuclease, C-terminal subdomain"/>
    <property type="match status" value="1"/>
</dbReference>
<reference evidence="9 10" key="1">
    <citation type="submission" date="2016-11" db="EMBL/GenBank/DDBJ databases">
        <authorList>
            <person name="Jaros S."/>
            <person name="Januszkiewicz K."/>
            <person name="Wedrychowicz H."/>
        </authorList>
    </citation>
    <scope>NUCLEOTIDE SEQUENCE [LARGE SCALE GENOMIC DNA]</scope>
    <source>
        <strain evidence="9 10">DSM 19022</strain>
    </source>
</reference>
<keyword evidence="2" id="KW-0645">Protease</keyword>
<dbReference type="PROSITE" id="PS50249">
    <property type="entry name" value="MPN"/>
    <property type="match status" value="1"/>
</dbReference>
<evidence type="ECO:0000256" key="4">
    <source>
        <dbReference type="ARBA" id="ARBA00022801"/>
    </source>
</evidence>
<dbReference type="InterPro" id="IPR025657">
    <property type="entry name" value="RadC_JAB"/>
</dbReference>
<evidence type="ECO:0000256" key="7">
    <source>
        <dbReference type="RuleBase" id="RU003797"/>
    </source>
</evidence>
<dbReference type="Gene3D" id="3.40.140.10">
    <property type="entry name" value="Cytidine Deaminase, domain 2"/>
    <property type="match status" value="1"/>
</dbReference>
<evidence type="ECO:0000256" key="3">
    <source>
        <dbReference type="ARBA" id="ARBA00022723"/>
    </source>
</evidence>
<organism evidence="9 10">
    <name type="scientific">Lutispora thermophila DSM 19022</name>
    <dbReference type="NCBI Taxonomy" id="1122184"/>
    <lineage>
        <taxon>Bacteria</taxon>
        <taxon>Bacillati</taxon>
        <taxon>Bacillota</taxon>
        <taxon>Clostridia</taxon>
        <taxon>Lutisporales</taxon>
        <taxon>Lutisporaceae</taxon>
        <taxon>Lutispora</taxon>
    </lineage>
</organism>
<evidence type="ECO:0000313" key="9">
    <source>
        <dbReference type="EMBL" id="SHJ00588.1"/>
    </source>
</evidence>
<dbReference type="Pfam" id="PF04002">
    <property type="entry name" value="RadC"/>
    <property type="match status" value="1"/>
</dbReference>
<evidence type="ECO:0000256" key="2">
    <source>
        <dbReference type="ARBA" id="ARBA00022670"/>
    </source>
</evidence>
<dbReference type="GO" id="GO:0006508">
    <property type="term" value="P:proteolysis"/>
    <property type="evidence" value="ECO:0007669"/>
    <property type="project" value="UniProtKB-KW"/>
</dbReference>
<dbReference type="SUPFAM" id="SSF47781">
    <property type="entry name" value="RuvA domain 2-like"/>
    <property type="match status" value="1"/>
</dbReference>
<evidence type="ECO:0000256" key="5">
    <source>
        <dbReference type="ARBA" id="ARBA00022833"/>
    </source>
</evidence>
<dbReference type="EMBL" id="FQZS01000013">
    <property type="protein sequence ID" value="SHJ00588.1"/>
    <property type="molecule type" value="Genomic_DNA"/>
</dbReference>
<dbReference type="NCBIfam" id="NF000642">
    <property type="entry name" value="PRK00024.1"/>
    <property type="match status" value="1"/>
</dbReference>
<dbReference type="PROSITE" id="PS01302">
    <property type="entry name" value="UPF0758"/>
    <property type="match status" value="1"/>
</dbReference>
<dbReference type="AlphaFoldDB" id="A0A1M6FS76"/>
<evidence type="ECO:0000256" key="1">
    <source>
        <dbReference type="ARBA" id="ARBA00010243"/>
    </source>
</evidence>